<accession>A0ACB6QFL6</accession>
<feature type="non-terminal residue" evidence="1">
    <location>
        <position position="1093"/>
    </location>
</feature>
<dbReference type="EMBL" id="MU003528">
    <property type="protein sequence ID" value="KAF2465784.1"/>
    <property type="molecule type" value="Genomic_DNA"/>
</dbReference>
<evidence type="ECO:0000313" key="1">
    <source>
        <dbReference type="EMBL" id="KAF2465784.1"/>
    </source>
</evidence>
<reference evidence="1" key="1">
    <citation type="journal article" date="2020" name="Stud. Mycol.">
        <title>101 Dothideomycetes genomes: a test case for predicting lifestyles and emergence of pathogens.</title>
        <authorList>
            <person name="Haridas S."/>
            <person name="Albert R."/>
            <person name="Binder M."/>
            <person name="Bloem J."/>
            <person name="Labutti K."/>
            <person name="Salamov A."/>
            <person name="Andreopoulos B."/>
            <person name="Baker S."/>
            <person name="Barry K."/>
            <person name="Bills G."/>
            <person name="Bluhm B."/>
            <person name="Cannon C."/>
            <person name="Castanera R."/>
            <person name="Culley D."/>
            <person name="Daum C."/>
            <person name="Ezra D."/>
            <person name="Gonzalez J."/>
            <person name="Henrissat B."/>
            <person name="Kuo A."/>
            <person name="Liang C."/>
            <person name="Lipzen A."/>
            <person name="Lutzoni F."/>
            <person name="Magnuson J."/>
            <person name="Mondo S."/>
            <person name="Nolan M."/>
            <person name="Ohm R."/>
            <person name="Pangilinan J."/>
            <person name="Park H.-J."/>
            <person name="Ramirez L."/>
            <person name="Alfaro M."/>
            <person name="Sun H."/>
            <person name="Tritt A."/>
            <person name="Yoshinaga Y."/>
            <person name="Zwiers L.-H."/>
            <person name="Turgeon B."/>
            <person name="Goodwin S."/>
            <person name="Spatafora J."/>
            <person name="Crous P."/>
            <person name="Grigoriev I."/>
        </authorList>
    </citation>
    <scope>NUCLEOTIDE SEQUENCE</scope>
    <source>
        <strain evidence="1">ATCC 200398</strain>
    </source>
</reference>
<evidence type="ECO:0000313" key="2">
    <source>
        <dbReference type="Proteomes" id="UP000799755"/>
    </source>
</evidence>
<proteinExistence type="predicted"/>
<sequence>MSVLESPHNDTELSNASLIQLLEVYDKLDQPKLEAIPANHRAEIQETRIKATALFEWSDGNLVHAMKTGQFFLLDEISLADDSVLERLNSVLESSRTLLLAEKGPNDSLVTAEDGFQFLATMNPGGDYGKKELSPALRNRFTEIWVPALSDVEDILQIVRSKLKPSALQYAESIVSFAQWFNEEYNTSASSSISIRDTLAWVTFVNNTQNDDPLFGIVHGAAMVFIDTLGANPAGLLAISSTSIEEERKACLHRLGKLVGKDVTTLYFDAVSINSTATSLQIGSFSIPKNLFAAEDSTFSFEAPTTRSNAMRVVRALQLPKPILLEGNPGVGKTTLIIAIGKAIGMPLTRLNLSDQTDLMDLFGSDVPVEGGQAGTFAWRDAPFLKAMKNGEWVLLDEMNLASQSVLEGLNAVLDHRGEVYISELDQIFHKHPDFRVFAAQNPHHQGGGRKGLPASFVNRFTVVYADVFRPHDLSLICTKIFPHIDGNETQKLINFVASLDDHVVVRRSFGALGSPWEFNLRDTLRWLQLLHSQNFVGSARDLLDTIFMQRFRNGVDRQRLLKLFEDSYGSHEYRVSFYHNLCPKFLQVGLGLLARNSSTTRPDLVLPLRVTQLGPMESIMISVQQNWPVILVGPPGSGKTSLLSQLASFVGAELTTFSMNADIDAMDLVGGYEQEDPSREINRYLAKLEKFVRRGASIEQTPSLLFLKLLELLSSGQSAISGELYSLLETLAKESRGTTSLESQALLQELERLSQAPTHIEGARFRWADGILIQALEQGNWLVLDNANLCSSAVLDRLNSLLEPNGYLSINEHSTDDGEARIVRPHKDFRIFLTMDPRFGELSRAMRNRATEIFLLPKDYKNEHEMCYNYLPGYPLESQSYRFRNFMSGESGLVDTISVPFEHLIPMDREMLQTFNSEALKGLASLRSDSLTNRVAWCRPMSLRNGTTHTSSGLPTLSRFLTEQWHSTASYYQTQLTHDIGGPLGFDYSAYHPLVNELCLNADTSTRSLLILYAEAYDEYLDLYNMQHAIEMIPSMKFERRKEKQKLPAFLQAFRHSLIIASGMNVNPIDITHFHSFHTLRVLFWAFLQLAT</sequence>
<organism evidence="1 2">
    <name type="scientific">Lindgomyces ingoldianus</name>
    <dbReference type="NCBI Taxonomy" id="673940"/>
    <lineage>
        <taxon>Eukaryota</taxon>
        <taxon>Fungi</taxon>
        <taxon>Dikarya</taxon>
        <taxon>Ascomycota</taxon>
        <taxon>Pezizomycotina</taxon>
        <taxon>Dothideomycetes</taxon>
        <taxon>Pleosporomycetidae</taxon>
        <taxon>Pleosporales</taxon>
        <taxon>Lindgomycetaceae</taxon>
        <taxon>Lindgomyces</taxon>
    </lineage>
</organism>
<gene>
    <name evidence="1" type="ORF">BDR25DRAFT_82968</name>
</gene>
<keyword evidence="1" id="KW-0378">Hydrolase</keyword>
<comment type="caution">
    <text evidence="1">The sequence shown here is derived from an EMBL/GenBank/DDBJ whole genome shotgun (WGS) entry which is preliminary data.</text>
</comment>
<protein>
    <submittedName>
        <fullName evidence="1">P-loop containing nucleoside triphosphate hydrolase protein</fullName>
    </submittedName>
</protein>
<name>A0ACB6QFL6_9PLEO</name>
<dbReference type="Proteomes" id="UP000799755">
    <property type="component" value="Unassembled WGS sequence"/>
</dbReference>
<keyword evidence="2" id="KW-1185">Reference proteome</keyword>